<evidence type="ECO:0008006" key="4">
    <source>
        <dbReference type="Google" id="ProtNLM"/>
    </source>
</evidence>
<keyword evidence="1" id="KW-1133">Transmembrane helix</keyword>
<organism evidence="2 3">
    <name type="scientific">Luteococcus sanguinis</name>
    <dbReference type="NCBI Taxonomy" id="174038"/>
    <lineage>
        <taxon>Bacteria</taxon>
        <taxon>Bacillati</taxon>
        <taxon>Actinomycetota</taxon>
        <taxon>Actinomycetes</taxon>
        <taxon>Propionibacteriales</taxon>
        <taxon>Propionibacteriaceae</taxon>
        <taxon>Luteococcus</taxon>
    </lineage>
</organism>
<keyword evidence="3" id="KW-1185">Reference proteome</keyword>
<keyword evidence="1" id="KW-0812">Transmembrane</keyword>
<feature type="transmembrane region" description="Helical" evidence="1">
    <location>
        <begin position="89"/>
        <end position="110"/>
    </location>
</feature>
<sequence>MDADASACPECEAALWCSGALRATSAREPAQHHMDVLATRQPPAEWFSDPVVTRTQPRVVAPGAAAVPRQRFVPVPDPDQQPWVRARSAIVIGAAIVVVAVLLGAFHHLLTSTFPSFGRVGASVTPSTGASVTPATGASVARPSALTASASASAKPAATKSSRPVTGSIPASAAHCGAGVGAGSGTSCGLARAVAAKVPDWPKDSFKVTATSPSSGKTYTVNCVAAAITVCTGGRALLVYVLK</sequence>
<proteinExistence type="predicted"/>
<accession>A0ABW1WZY2</accession>
<name>A0ABW1WZY2_9ACTN</name>
<comment type="caution">
    <text evidence="2">The sequence shown here is derived from an EMBL/GenBank/DDBJ whole genome shotgun (WGS) entry which is preliminary data.</text>
</comment>
<protein>
    <recommendedName>
        <fullName evidence="4">Serine/threonine protein kinase</fullName>
    </recommendedName>
</protein>
<gene>
    <name evidence="2" type="ORF">ACFP57_05485</name>
</gene>
<evidence type="ECO:0000256" key="1">
    <source>
        <dbReference type="SAM" id="Phobius"/>
    </source>
</evidence>
<evidence type="ECO:0000313" key="3">
    <source>
        <dbReference type="Proteomes" id="UP001596266"/>
    </source>
</evidence>
<dbReference type="RefSeq" id="WP_343884920.1">
    <property type="nucleotide sequence ID" value="NZ_BAAAKI010000004.1"/>
</dbReference>
<keyword evidence="1" id="KW-0472">Membrane</keyword>
<evidence type="ECO:0000313" key="2">
    <source>
        <dbReference type="EMBL" id="MFC6396441.1"/>
    </source>
</evidence>
<dbReference type="Proteomes" id="UP001596266">
    <property type="component" value="Unassembled WGS sequence"/>
</dbReference>
<reference evidence="3" key="1">
    <citation type="journal article" date="2019" name="Int. J. Syst. Evol. Microbiol.">
        <title>The Global Catalogue of Microorganisms (GCM) 10K type strain sequencing project: providing services to taxonomists for standard genome sequencing and annotation.</title>
        <authorList>
            <consortium name="The Broad Institute Genomics Platform"/>
            <consortium name="The Broad Institute Genome Sequencing Center for Infectious Disease"/>
            <person name="Wu L."/>
            <person name="Ma J."/>
        </authorList>
    </citation>
    <scope>NUCLEOTIDE SEQUENCE [LARGE SCALE GENOMIC DNA]</scope>
    <source>
        <strain evidence="3">CGMCC 1.15277</strain>
    </source>
</reference>
<dbReference type="EMBL" id="JBHSUA010000009">
    <property type="protein sequence ID" value="MFC6396441.1"/>
    <property type="molecule type" value="Genomic_DNA"/>
</dbReference>